<dbReference type="InterPro" id="IPR007627">
    <property type="entry name" value="RNA_pol_sigma70_r2"/>
</dbReference>
<dbReference type="PANTHER" id="PTHR30603:SF60">
    <property type="entry name" value="RNA POLYMERASE SIGMA FACTOR RPOD"/>
    <property type="match status" value="1"/>
</dbReference>
<dbReference type="InterPro" id="IPR013325">
    <property type="entry name" value="RNA_pol_sigma_r2"/>
</dbReference>
<dbReference type="InterPro" id="IPR007630">
    <property type="entry name" value="RNA_pol_sigma70_r4"/>
</dbReference>
<name>A0A5C5XAY6_9PLAN</name>
<sequence length="339" mass="39396">MNQSPDVKNNELTSEATSGPQLVQSQSINSIALDRNKRLTRKRLSELATALLGQEIEYISDRRYQQKNAAKEFENNEFDTYLRNLEMEIRPNDDSSSLEMSSCMGQAPLLTPENEACFFSQMNYLKFRFNQLRSKIDPENPDRKLILEAQAKLNKAISIRDLIIRSNLRLVMSITRKFVTPLMSFDDLFSDGVMALMQAVEKFDIGRGYRFSTYGYYSISRSMYRFTKRLRKKMLSVESFELNSESDKTGDSILPEQSWSTLSNQLSDMVTQLDEREQWIIRQRYSFDGLGKAPTYKQLAEKLGVCNERVRQLEKRALLKLRNMQETLVIDDLLEVAMR</sequence>
<feature type="domain" description="RNA polymerase sigma-70 region 4" evidence="7">
    <location>
        <begin position="272"/>
        <end position="323"/>
    </location>
</feature>
<keyword evidence="9" id="KW-1185">Reference proteome</keyword>
<dbReference type="GO" id="GO:0016987">
    <property type="term" value="F:sigma factor activity"/>
    <property type="evidence" value="ECO:0007669"/>
    <property type="project" value="UniProtKB-KW"/>
</dbReference>
<protein>
    <submittedName>
        <fullName evidence="8">RNA polymerase sigma factor SigA</fullName>
    </submittedName>
</protein>
<evidence type="ECO:0000313" key="8">
    <source>
        <dbReference type="EMBL" id="TWT59561.1"/>
    </source>
</evidence>
<dbReference type="InterPro" id="IPR036388">
    <property type="entry name" value="WH-like_DNA-bd_sf"/>
</dbReference>
<feature type="domain" description="RNA polymerase sigma-70 region 2" evidence="6">
    <location>
        <begin position="164"/>
        <end position="231"/>
    </location>
</feature>
<dbReference type="GO" id="GO:0003677">
    <property type="term" value="F:DNA binding"/>
    <property type="evidence" value="ECO:0007669"/>
    <property type="project" value="UniProtKB-KW"/>
</dbReference>
<dbReference type="Pfam" id="PF04545">
    <property type="entry name" value="Sigma70_r4"/>
    <property type="match status" value="1"/>
</dbReference>
<keyword evidence="3" id="KW-0238">DNA-binding</keyword>
<dbReference type="AlphaFoldDB" id="A0A5C5XAY6"/>
<evidence type="ECO:0000256" key="1">
    <source>
        <dbReference type="ARBA" id="ARBA00023015"/>
    </source>
</evidence>
<keyword evidence="4" id="KW-0804">Transcription</keyword>
<dbReference type="SUPFAM" id="SSF88946">
    <property type="entry name" value="Sigma2 domain of RNA polymerase sigma factors"/>
    <property type="match status" value="1"/>
</dbReference>
<reference evidence="8 9" key="1">
    <citation type="submission" date="2019-02" db="EMBL/GenBank/DDBJ databases">
        <title>Deep-cultivation of Planctomycetes and their phenomic and genomic characterization uncovers novel biology.</title>
        <authorList>
            <person name="Wiegand S."/>
            <person name="Jogler M."/>
            <person name="Boedeker C."/>
            <person name="Pinto D."/>
            <person name="Vollmers J."/>
            <person name="Rivas-Marin E."/>
            <person name="Kohn T."/>
            <person name="Peeters S.H."/>
            <person name="Heuer A."/>
            <person name="Rast P."/>
            <person name="Oberbeckmann S."/>
            <person name="Bunk B."/>
            <person name="Jeske O."/>
            <person name="Meyerdierks A."/>
            <person name="Storesund J.E."/>
            <person name="Kallscheuer N."/>
            <person name="Luecker S."/>
            <person name="Lage O.M."/>
            <person name="Pohl T."/>
            <person name="Merkel B.J."/>
            <person name="Hornburger P."/>
            <person name="Mueller R.-W."/>
            <person name="Bruemmer F."/>
            <person name="Labrenz M."/>
            <person name="Spormann A.M."/>
            <person name="Op Den Camp H."/>
            <person name="Overmann J."/>
            <person name="Amann R."/>
            <person name="Jetten M.S.M."/>
            <person name="Mascher T."/>
            <person name="Medema M.H."/>
            <person name="Devos D.P."/>
            <person name="Kaster A.-K."/>
            <person name="Ovreas L."/>
            <person name="Rohde M."/>
            <person name="Galperin M.Y."/>
            <person name="Jogler C."/>
        </authorList>
    </citation>
    <scope>NUCLEOTIDE SEQUENCE [LARGE SCALE GENOMIC DNA]</scope>
    <source>
        <strain evidence="8 9">Pan54</strain>
    </source>
</reference>
<accession>A0A5C5XAY6</accession>
<keyword evidence="1" id="KW-0805">Transcription regulation</keyword>
<evidence type="ECO:0000313" key="9">
    <source>
        <dbReference type="Proteomes" id="UP000316095"/>
    </source>
</evidence>
<evidence type="ECO:0000256" key="4">
    <source>
        <dbReference type="ARBA" id="ARBA00023163"/>
    </source>
</evidence>
<dbReference type="Pfam" id="PF04542">
    <property type="entry name" value="Sigma70_r2"/>
    <property type="match status" value="1"/>
</dbReference>
<evidence type="ECO:0000256" key="5">
    <source>
        <dbReference type="SAM" id="MobiDB-lite"/>
    </source>
</evidence>
<dbReference type="GO" id="GO:0006352">
    <property type="term" value="P:DNA-templated transcription initiation"/>
    <property type="evidence" value="ECO:0007669"/>
    <property type="project" value="InterPro"/>
</dbReference>
<evidence type="ECO:0000259" key="7">
    <source>
        <dbReference type="Pfam" id="PF04545"/>
    </source>
</evidence>
<dbReference type="RefSeq" id="WP_146501723.1">
    <property type="nucleotide sequence ID" value="NZ_SJPG01000001.1"/>
</dbReference>
<dbReference type="Gene3D" id="1.10.601.10">
    <property type="entry name" value="RNA Polymerase Primary Sigma Factor"/>
    <property type="match status" value="1"/>
</dbReference>
<dbReference type="PRINTS" id="PR00046">
    <property type="entry name" value="SIGMA70FCT"/>
</dbReference>
<dbReference type="EMBL" id="SJPG01000001">
    <property type="protein sequence ID" value="TWT59561.1"/>
    <property type="molecule type" value="Genomic_DNA"/>
</dbReference>
<comment type="caution">
    <text evidence="8">The sequence shown here is derived from an EMBL/GenBank/DDBJ whole genome shotgun (WGS) entry which is preliminary data.</text>
</comment>
<keyword evidence="2" id="KW-0731">Sigma factor</keyword>
<evidence type="ECO:0000256" key="3">
    <source>
        <dbReference type="ARBA" id="ARBA00023125"/>
    </source>
</evidence>
<dbReference type="Gene3D" id="1.10.10.10">
    <property type="entry name" value="Winged helix-like DNA-binding domain superfamily/Winged helix DNA-binding domain"/>
    <property type="match status" value="1"/>
</dbReference>
<dbReference type="SUPFAM" id="SSF88659">
    <property type="entry name" value="Sigma3 and sigma4 domains of RNA polymerase sigma factors"/>
    <property type="match status" value="1"/>
</dbReference>
<gene>
    <name evidence="8" type="primary">sigA_1</name>
    <name evidence="8" type="ORF">Pan54_02680</name>
</gene>
<dbReference type="InterPro" id="IPR050239">
    <property type="entry name" value="Sigma-70_RNA_pol_init_factors"/>
</dbReference>
<dbReference type="Proteomes" id="UP000316095">
    <property type="component" value="Unassembled WGS sequence"/>
</dbReference>
<organism evidence="8 9">
    <name type="scientific">Rubinisphaera italica</name>
    <dbReference type="NCBI Taxonomy" id="2527969"/>
    <lineage>
        <taxon>Bacteria</taxon>
        <taxon>Pseudomonadati</taxon>
        <taxon>Planctomycetota</taxon>
        <taxon>Planctomycetia</taxon>
        <taxon>Planctomycetales</taxon>
        <taxon>Planctomycetaceae</taxon>
        <taxon>Rubinisphaera</taxon>
    </lineage>
</organism>
<feature type="region of interest" description="Disordered" evidence="5">
    <location>
        <begin position="1"/>
        <end position="23"/>
    </location>
</feature>
<dbReference type="CDD" id="cd06171">
    <property type="entry name" value="Sigma70_r4"/>
    <property type="match status" value="1"/>
</dbReference>
<dbReference type="PANTHER" id="PTHR30603">
    <property type="entry name" value="RNA POLYMERASE SIGMA FACTOR RPO"/>
    <property type="match status" value="1"/>
</dbReference>
<dbReference type="InterPro" id="IPR014284">
    <property type="entry name" value="RNA_pol_sigma-70_dom"/>
</dbReference>
<evidence type="ECO:0000259" key="6">
    <source>
        <dbReference type="Pfam" id="PF04542"/>
    </source>
</evidence>
<dbReference type="OrthoDB" id="9780321at2"/>
<evidence type="ECO:0000256" key="2">
    <source>
        <dbReference type="ARBA" id="ARBA00023082"/>
    </source>
</evidence>
<dbReference type="InterPro" id="IPR013324">
    <property type="entry name" value="RNA_pol_sigma_r3/r4-like"/>
</dbReference>
<dbReference type="NCBIfam" id="TIGR02937">
    <property type="entry name" value="sigma70-ECF"/>
    <property type="match status" value="1"/>
</dbReference>
<proteinExistence type="predicted"/>
<dbReference type="InterPro" id="IPR000943">
    <property type="entry name" value="RNA_pol_sigma70"/>
</dbReference>